<dbReference type="RefSeq" id="WP_093633945.1">
    <property type="nucleotide sequence ID" value="NZ_FPBH01000004.1"/>
</dbReference>
<evidence type="ECO:0000256" key="1">
    <source>
        <dbReference type="SAM" id="MobiDB-lite"/>
    </source>
</evidence>
<sequence>MTDRPSDLDQRSKAFKGKGERKAPARGEPAMALPVSRIAGDAGIRVLLRSYEHWLDETVTEMQTLALESATARLDVSLRCLRIALASGATRHRLDWFMRGEPHAVGWHRVKGCFNRIPAPLRTYLQQCNARAKELNALESVFRYAASQLAMYLEHGTVKFRRTDER</sequence>
<protein>
    <submittedName>
        <fullName evidence="2">Uncharacterized protein</fullName>
    </submittedName>
</protein>
<evidence type="ECO:0000313" key="3">
    <source>
        <dbReference type="Proteomes" id="UP000198844"/>
    </source>
</evidence>
<feature type="compositionally biased region" description="Basic and acidic residues" evidence="1">
    <location>
        <begin position="1"/>
        <end position="25"/>
    </location>
</feature>
<feature type="region of interest" description="Disordered" evidence="1">
    <location>
        <begin position="1"/>
        <end position="29"/>
    </location>
</feature>
<evidence type="ECO:0000313" key="2">
    <source>
        <dbReference type="EMBL" id="SFT85024.1"/>
    </source>
</evidence>
<reference evidence="2 3" key="1">
    <citation type="submission" date="2016-10" db="EMBL/GenBank/DDBJ databases">
        <authorList>
            <person name="de Groot N.N."/>
        </authorList>
    </citation>
    <scope>NUCLEOTIDE SEQUENCE [LARGE SCALE GENOMIC DNA]</scope>
    <source>
        <strain evidence="2 3">LMG 27731</strain>
    </source>
</reference>
<dbReference type="OrthoDB" id="9092396at2"/>
<dbReference type="Proteomes" id="UP000198844">
    <property type="component" value="Unassembled WGS sequence"/>
</dbReference>
<gene>
    <name evidence="2" type="ORF">SAMN05192563_1004366</name>
</gene>
<name>A0A1I7BCZ9_9BURK</name>
<dbReference type="EMBL" id="FPBH01000004">
    <property type="protein sequence ID" value="SFT85024.1"/>
    <property type="molecule type" value="Genomic_DNA"/>
</dbReference>
<dbReference type="AlphaFoldDB" id="A0A1I7BCZ9"/>
<proteinExistence type="predicted"/>
<organism evidence="2 3">
    <name type="scientific">Paraburkholderia aspalathi</name>
    <dbReference type="NCBI Taxonomy" id="1324617"/>
    <lineage>
        <taxon>Bacteria</taxon>
        <taxon>Pseudomonadati</taxon>
        <taxon>Pseudomonadota</taxon>
        <taxon>Betaproteobacteria</taxon>
        <taxon>Burkholderiales</taxon>
        <taxon>Burkholderiaceae</taxon>
        <taxon>Paraburkholderia</taxon>
    </lineage>
</organism>
<accession>A0A1I7BCZ9</accession>